<dbReference type="Gene3D" id="3.30.1150.10">
    <property type="match status" value="1"/>
</dbReference>
<keyword evidence="9 10" id="KW-0472">Membrane</keyword>
<evidence type="ECO:0000313" key="13">
    <source>
        <dbReference type="Proteomes" id="UP001566331"/>
    </source>
</evidence>
<keyword evidence="13" id="KW-1185">Reference proteome</keyword>
<gene>
    <name evidence="12" type="ORF">AB6713_18410</name>
</gene>
<dbReference type="EMBL" id="JBFWIC010000040">
    <property type="protein sequence ID" value="MEZ0476570.1"/>
    <property type="molecule type" value="Genomic_DNA"/>
</dbReference>
<keyword evidence="7" id="KW-0653">Protein transport</keyword>
<reference evidence="12 13" key="1">
    <citation type="submission" date="2024-07" db="EMBL/GenBank/DDBJ databases">
        <title>Luteimonas salilacus sp. nov., isolated from the shore soil of Salt Lake in Tibet of China.</title>
        <authorList>
            <person name="Zhang X."/>
            <person name="Li A."/>
        </authorList>
    </citation>
    <scope>NUCLEOTIDE SEQUENCE [LARGE SCALE GENOMIC DNA]</scope>
    <source>
        <strain evidence="12 13">B3-2-R+30</strain>
    </source>
</reference>
<evidence type="ECO:0000256" key="3">
    <source>
        <dbReference type="ARBA" id="ARBA00022448"/>
    </source>
</evidence>
<keyword evidence="6 10" id="KW-0812">Transmembrane</keyword>
<keyword evidence="4" id="KW-1003">Cell membrane</keyword>
<evidence type="ECO:0000256" key="10">
    <source>
        <dbReference type="SAM" id="Phobius"/>
    </source>
</evidence>
<evidence type="ECO:0000256" key="2">
    <source>
        <dbReference type="ARBA" id="ARBA00006555"/>
    </source>
</evidence>
<evidence type="ECO:0000256" key="8">
    <source>
        <dbReference type="ARBA" id="ARBA00022989"/>
    </source>
</evidence>
<evidence type="ECO:0000256" key="6">
    <source>
        <dbReference type="ARBA" id="ARBA00022692"/>
    </source>
</evidence>
<evidence type="ECO:0000256" key="7">
    <source>
        <dbReference type="ARBA" id="ARBA00022927"/>
    </source>
</evidence>
<feature type="domain" description="TonB C-terminal" evidence="11">
    <location>
        <begin position="133"/>
        <end position="226"/>
    </location>
</feature>
<comment type="caution">
    <text evidence="12">The sequence shown here is derived from an EMBL/GenBank/DDBJ whole genome shotgun (WGS) entry which is preliminary data.</text>
</comment>
<evidence type="ECO:0000259" key="11">
    <source>
        <dbReference type="PROSITE" id="PS52015"/>
    </source>
</evidence>
<sequence>MVPQHAHAHARPSRPHPDPVRIAGISGTLLLNVVALCLLLVPVSRPELLALPDVRNMEFRWIEAPQEPPDPPPIVEVVPERTPPPQSHTVAPPEIAAPAIAPVIVDQGILPAEPVTVPATAETAAVEPASGPVSGMRLAYASAPAPRYPREAIIGGLQGTVLLEVLVDVDGSPLEVRIHRSSGHRVLDDSARRHVLRNWRFQPAIREGQPVQAIGLVPIDFNLDRG</sequence>
<dbReference type="PANTHER" id="PTHR33446:SF2">
    <property type="entry name" value="PROTEIN TONB"/>
    <property type="match status" value="1"/>
</dbReference>
<dbReference type="InterPro" id="IPR006260">
    <property type="entry name" value="TonB/TolA_C"/>
</dbReference>
<dbReference type="PROSITE" id="PS52015">
    <property type="entry name" value="TONB_CTD"/>
    <property type="match status" value="1"/>
</dbReference>
<proteinExistence type="inferred from homology"/>
<dbReference type="SUPFAM" id="SSF74653">
    <property type="entry name" value="TolA/TonB C-terminal domain"/>
    <property type="match status" value="1"/>
</dbReference>
<comment type="similarity">
    <text evidence="2">Belongs to the TonB family.</text>
</comment>
<dbReference type="InterPro" id="IPR037682">
    <property type="entry name" value="TonB_C"/>
</dbReference>
<evidence type="ECO:0000256" key="9">
    <source>
        <dbReference type="ARBA" id="ARBA00023136"/>
    </source>
</evidence>
<organism evidence="12 13">
    <name type="scientific">Luteimonas salinilitoris</name>
    <dbReference type="NCBI Taxonomy" id="3237697"/>
    <lineage>
        <taxon>Bacteria</taxon>
        <taxon>Pseudomonadati</taxon>
        <taxon>Pseudomonadota</taxon>
        <taxon>Gammaproteobacteria</taxon>
        <taxon>Lysobacterales</taxon>
        <taxon>Lysobacteraceae</taxon>
        <taxon>Luteimonas</taxon>
    </lineage>
</organism>
<evidence type="ECO:0000313" key="12">
    <source>
        <dbReference type="EMBL" id="MEZ0476570.1"/>
    </source>
</evidence>
<keyword evidence="5" id="KW-0997">Cell inner membrane</keyword>
<protein>
    <submittedName>
        <fullName evidence="12">TonB family protein</fullName>
    </submittedName>
</protein>
<keyword evidence="3" id="KW-0813">Transport</keyword>
<evidence type="ECO:0000256" key="1">
    <source>
        <dbReference type="ARBA" id="ARBA00004383"/>
    </source>
</evidence>
<name>A0ABV4HZ10_9GAMM</name>
<evidence type="ECO:0000256" key="4">
    <source>
        <dbReference type="ARBA" id="ARBA00022475"/>
    </source>
</evidence>
<evidence type="ECO:0000256" key="5">
    <source>
        <dbReference type="ARBA" id="ARBA00022519"/>
    </source>
</evidence>
<dbReference type="NCBIfam" id="TIGR01352">
    <property type="entry name" value="tonB_Cterm"/>
    <property type="match status" value="1"/>
</dbReference>
<comment type="subcellular location">
    <subcellularLocation>
        <location evidence="1">Cell inner membrane</location>
        <topology evidence="1">Single-pass membrane protein</topology>
        <orientation evidence="1">Periplasmic side</orientation>
    </subcellularLocation>
</comment>
<accession>A0ABV4HZ10</accession>
<dbReference type="Proteomes" id="UP001566331">
    <property type="component" value="Unassembled WGS sequence"/>
</dbReference>
<dbReference type="PANTHER" id="PTHR33446">
    <property type="entry name" value="PROTEIN TONB-RELATED"/>
    <property type="match status" value="1"/>
</dbReference>
<dbReference type="RefSeq" id="WP_370564837.1">
    <property type="nucleotide sequence ID" value="NZ_JBFWIB010000010.1"/>
</dbReference>
<feature type="transmembrane region" description="Helical" evidence="10">
    <location>
        <begin position="20"/>
        <end position="41"/>
    </location>
</feature>
<keyword evidence="8 10" id="KW-1133">Transmembrane helix</keyword>
<dbReference type="InterPro" id="IPR051045">
    <property type="entry name" value="TonB-dependent_transducer"/>
</dbReference>
<dbReference type="Pfam" id="PF03544">
    <property type="entry name" value="TonB_C"/>
    <property type="match status" value="1"/>
</dbReference>